<feature type="domain" description="DUF403" evidence="1">
    <location>
        <begin position="1"/>
        <end position="312"/>
    </location>
</feature>
<organism evidence="2 3">
    <name type="scientific">Algoriphagus iocasae</name>
    <dbReference type="NCBI Taxonomy" id="1836499"/>
    <lineage>
        <taxon>Bacteria</taxon>
        <taxon>Pseudomonadati</taxon>
        <taxon>Bacteroidota</taxon>
        <taxon>Cytophagia</taxon>
        <taxon>Cytophagales</taxon>
        <taxon>Cyclobacteriaceae</taxon>
        <taxon>Algoriphagus</taxon>
    </lineage>
</organism>
<name>A0A841ML58_9BACT</name>
<protein>
    <submittedName>
        <fullName evidence="2">Putative alpha-E superfamily protein</fullName>
    </submittedName>
</protein>
<evidence type="ECO:0000313" key="3">
    <source>
        <dbReference type="Proteomes" id="UP000588604"/>
    </source>
</evidence>
<dbReference type="PANTHER" id="PTHR34595:SF7">
    <property type="entry name" value="SLL1039 PROTEIN"/>
    <property type="match status" value="1"/>
</dbReference>
<accession>A0A841ML58</accession>
<dbReference type="InterPro" id="IPR051680">
    <property type="entry name" value="ATP-dep_Glu-Cys_Ligase-2"/>
</dbReference>
<dbReference type="PANTHER" id="PTHR34595">
    <property type="entry name" value="BLR5612 PROTEIN"/>
    <property type="match status" value="1"/>
</dbReference>
<proteinExistence type="predicted"/>
<dbReference type="Pfam" id="PF04168">
    <property type="entry name" value="Alpha-E"/>
    <property type="match status" value="1"/>
</dbReference>
<evidence type="ECO:0000259" key="1">
    <source>
        <dbReference type="Pfam" id="PF04168"/>
    </source>
</evidence>
<keyword evidence="3" id="KW-1185">Reference proteome</keyword>
<dbReference type="EMBL" id="JACIJO010000001">
    <property type="protein sequence ID" value="MBB6324976.1"/>
    <property type="molecule type" value="Genomic_DNA"/>
</dbReference>
<gene>
    <name evidence="2" type="ORF">FHS59_000591</name>
</gene>
<sequence>MLSRVANHIYWLGRYLERAENYARFIDVNFNLMQDLPLDLKEQWQPLIAATGDMKLYLDTHQTFSRDQVLFFLSFDEKNPNSMINTISHARENARIIRESLSKETWEEVNELYYMIKHGAEKRLWKKEDPREFFEKIKNQILLIYGIADNTVARVEGWFFRQLGQFLERADQTSRILDVKYHILLPSPEEVGTPLDFLHWMALLKSVTGFNSYRRLYGNIDPAGVVEFLVLNKYFPRSIYYCIKEAEKCLLNISGNSGGGYQNSAEKAMGELRSKLEYAEVGEIITIGLHEYLDNLQIKINHISNHVNENFFTIKDNLAFQTSEQSQSQS</sequence>
<dbReference type="AlphaFoldDB" id="A0A841ML58"/>
<reference evidence="2 3" key="1">
    <citation type="submission" date="2020-08" db="EMBL/GenBank/DDBJ databases">
        <title>Genomic Encyclopedia of Type Strains, Phase IV (KMG-IV): sequencing the most valuable type-strain genomes for metagenomic binning, comparative biology and taxonomic classification.</title>
        <authorList>
            <person name="Goeker M."/>
        </authorList>
    </citation>
    <scope>NUCLEOTIDE SEQUENCE [LARGE SCALE GENOMIC DNA]</scope>
    <source>
        <strain evidence="2 3">DSM 102044</strain>
    </source>
</reference>
<comment type="caution">
    <text evidence="2">The sequence shown here is derived from an EMBL/GenBank/DDBJ whole genome shotgun (WGS) entry which is preliminary data.</text>
</comment>
<dbReference type="Proteomes" id="UP000588604">
    <property type="component" value="Unassembled WGS sequence"/>
</dbReference>
<dbReference type="RefSeq" id="WP_184492919.1">
    <property type="nucleotide sequence ID" value="NZ_JACIJO010000001.1"/>
</dbReference>
<dbReference type="InterPro" id="IPR007296">
    <property type="entry name" value="DUF403"/>
</dbReference>
<evidence type="ECO:0000313" key="2">
    <source>
        <dbReference type="EMBL" id="MBB6324976.1"/>
    </source>
</evidence>